<dbReference type="Proteomes" id="UP000258379">
    <property type="component" value="Unassembled WGS sequence"/>
</dbReference>
<accession>A0A2I1PS25</accession>
<dbReference type="EMBL" id="NNRU01000001">
    <property type="protein sequence ID" value="RFT30624.1"/>
    <property type="molecule type" value="Genomic_DNA"/>
</dbReference>
<sequence length="365" mass="39895">MGYESVSALIVLIIIIALMFGWLPKRTVNSMKSMLEHSEDRYSPSLHIVDERSASLFHECSGAMAKGVGMQPSEKRSNKNKNTKNKSNKSKVLRDNFTPQHVARIRALRRAAVRRRRILVFSLVFLTLVVLVAGLSGLYSAWFALIPFAMVSTVLYFGSIAAKHARDWEARVAAYNKSAGVPQNYGKKGYGESSESIVEPVFDAIVNSVVAHEEEYQNYSSGSVTQYSSNTQDNTETSVMQQREISMALERVNSQNANGYVSAGNQSSSLPDVSYSSGASDSSESHQDLISFSFGSDSTESSSNDKNNGPLSLEIKSTKQVAKAISAKKPLSTKEASDNNVEPPVITEDSLGKADLRDVLARRTA</sequence>
<feature type="compositionally biased region" description="Basic residues" evidence="1">
    <location>
        <begin position="78"/>
        <end position="91"/>
    </location>
</feature>
<keyword evidence="2" id="KW-1133">Transmembrane helix</keyword>
<proteinExistence type="predicted"/>
<feature type="region of interest" description="Disordered" evidence="1">
    <location>
        <begin position="221"/>
        <end position="240"/>
    </location>
</feature>
<name>A0A2I1PS25_GARVA</name>
<feature type="region of interest" description="Disordered" evidence="1">
    <location>
        <begin position="67"/>
        <end position="93"/>
    </location>
</feature>
<feature type="transmembrane region" description="Helical" evidence="2">
    <location>
        <begin position="118"/>
        <end position="135"/>
    </location>
</feature>
<comment type="caution">
    <text evidence="3">The sequence shown here is derived from an EMBL/GenBank/DDBJ whole genome shotgun (WGS) entry which is preliminary data.</text>
</comment>
<feature type="transmembrane region" description="Helical" evidence="2">
    <location>
        <begin position="6"/>
        <end position="24"/>
    </location>
</feature>
<dbReference type="AlphaFoldDB" id="A0A2I1PS25"/>
<evidence type="ECO:0000313" key="3">
    <source>
        <dbReference type="EMBL" id="RFT30624.1"/>
    </source>
</evidence>
<gene>
    <name evidence="3" type="ORF">CG405_01660</name>
</gene>
<evidence type="ECO:0000256" key="1">
    <source>
        <dbReference type="SAM" id="MobiDB-lite"/>
    </source>
</evidence>
<feature type="transmembrane region" description="Helical" evidence="2">
    <location>
        <begin position="141"/>
        <end position="162"/>
    </location>
</feature>
<evidence type="ECO:0000313" key="4">
    <source>
        <dbReference type="Proteomes" id="UP000258379"/>
    </source>
</evidence>
<feature type="compositionally biased region" description="Low complexity" evidence="1">
    <location>
        <begin position="291"/>
        <end position="302"/>
    </location>
</feature>
<protein>
    <submittedName>
        <fullName evidence="3">Uncharacterized protein</fullName>
    </submittedName>
</protein>
<feature type="region of interest" description="Disordered" evidence="1">
    <location>
        <begin position="258"/>
        <end position="353"/>
    </location>
</feature>
<keyword evidence="2" id="KW-0812">Transmembrane</keyword>
<organism evidence="3 4">
    <name type="scientific">Gardnerella vaginalis</name>
    <dbReference type="NCBI Taxonomy" id="2702"/>
    <lineage>
        <taxon>Bacteria</taxon>
        <taxon>Bacillati</taxon>
        <taxon>Actinomycetota</taxon>
        <taxon>Actinomycetes</taxon>
        <taxon>Bifidobacteriales</taxon>
        <taxon>Bifidobacteriaceae</taxon>
        <taxon>Gardnerella</taxon>
    </lineage>
</organism>
<keyword evidence="2" id="KW-0472">Membrane</keyword>
<reference evidence="3 4" key="1">
    <citation type="submission" date="2017-07" db="EMBL/GenBank/DDBJ databases">
        <title>A comparative genomics approach to explaining the enigmatic role of Gardnerella vaginalis in the vaginal microbiome.</title>
        <authorList>
            <person name="Vancuren S.J."/>
            <person name="Hill J.E."/>
        </authorList>
    </citation>
    <scope>NUCLEOTIDE SEQUENCE [LARGE SCALE GENOMIC DNA]</scope>
    <source>
        <strain evidence="3 4">WP023</strain>
    </source>
</reference>
<feature type="compositionally biased region" description="Polar residues" evidence="1">
    <location>
        <begin position="258"/>
        <end position="271"/>
    </location>
</feature>
<evidence type="ECO:0000256" key="2">
    <source>
        <dbReference type="SAM" id="Phobius"/>
    </source>
</evidence>